<accession>A0A382ZS74</accession>
<organism evidence="1">
    <name type="scientific">marine metagenome</name>
    <dbReference type="NCBI Taxonomy" id="408172"/>
    <lineage>
        <taxon>unclassified sequences</taxon>
        <taxon>metagenomes</taxon>
        <taxon>ecological metagenomes</taxon>
    </lineage>
</organism>
<dbReference type="AlphaFoldDB" id="A0A382ZS74"/>
<gene>
    <name evidence="1" type="ORF">METZ01_LOCUS451188</name>
</gene>
<proteinExistence type="predicted"/>
<evidence type="ECO:0000313" key="1">
    <source>
        <dbReference type="EMBL" id="SVD98334.1"/>
    </source>
</evidence>
<dbReference type="EMBL" id="UINC01186214">
    <property type="protein sequence ID" value="SVD98334.1"/>
    <property type="molecule type" value="Genomic_DNA"/>
</dbReference>
<protein>
    <submittedName>
        <fullName evidence="1">Uncharacterized protein</fullName>
    </submittedName>
</protein>
<feature type="non-terminal residue" evidence="1">
    <location>
        <position position="94"/>
    </location>
</feature>
<name>A0A382ZS74_9ZZZZ</name>
<sequence length="94" mass="11304">MKKLLSKDSDPMTMSYQNWMDISFAEKTHISNQLSYFFETGKKFSWETLKETRLGWKRIYSKATEYKYWLDVPDEELALKCLESYRVEIDLSNP</sequence>
<reference evidence="1" key="1">
    <citation type="submission" date="2018-05" db="EMBL/GenBank/DDBJ databases">
        <authorList>
            <person name="Lanie J.A."/>
            <person name="Ng W.-L."/>
            <person name="Kazmierczak K.M."/>
            <person name="Andrzejewski T.M."/>
            <person name="Davidsen T.M."/>
            <person name="Wayne K.J."/>
            <person name="Tettelin H."/>
            <person name="Glass J.I."/>
            <person name="Rusch D."/>
            <person name="Podicherti R."/>
            <person name="Tsui H.-C.T."/>
            <person name="Winkler M.E."/>
        </authorList>
    </citation>
    <scope>NUCLEOTIDE SEQUENCE</scope>
</reference>